<dbReference type="InterPro" id="IPR001461">
    <property type="entry name" value="Aspartic_peptidase_A1"/>
</dbReference>
<accession>A0A1S8WZB8</accession>
<feature type="non-terminal residue" evidence="3">
    <location>
        <position position="1"/>
    </location>
</feature>
<feature type="non-terminal residue" evidence="3">
    <location>
        <position position="187"/>
    </location>
</feature>
<comment type="similarity">
    <text evidence="1">Belongs to the peptidase A1 family.</text>
</comment>
<dbReference type="GO" id="GO:0006508">
    <property type="term" value="P:proteolysis"/>
    <property type="evidence" value="ECO:0007669"/>
    <property type="project" value="InterPro"/>
</dbReference>
<dbReference type="Proteomes" id="UP000243686">
    <property type="component" value="Unassembled WGS sequence"/>
</dbReference>
<dbReference type="InterPro" id="IPR033121">
    <property type="entry name" value="PEPTIDASE_A1"/>
</dbReference>
<sequence>DEDGVFRNGIFSYGGIHDYRYTWPLIYRPLVSADSWTIEATKILLGQDVLCEQFCSIQFSTAIPYFYGPQEKVTQAHRLLQLDTERMDTQAPVMNCKAVYPLLTIQFGEHQLEWKLSDFWEKVSTVSTELCSYLAQKMERIHVTCKLGIRTSSSGPGWILGHRMMFNLFTVFDSRWSRMGIAKASRP</sequence>
<dbReference type="PANTHER" id="PTHR47966:SF84">
    <property type="entry name" value="EUKARYOTIC ASPARTYL PROTEASE FAMILY PROTEIN"/>
    <property type="match status" value="1"/>
</dbReference>
<organism evidence="3 4">
    <name type="scientific">Opisthorchis viverrini</name>
    <name type="common">Southeast Asian liver fluke</name>
    <dbReference type="NCBI Taxonomy" id="6198"/>
    <lineage>
        <taxon>Eukaryota</taxon>
        <taxon>Metazoa</taxon>
        <taxon>Spiralia</taxon>
        <taxon>Lophotrochozoa</taxon>
        <taxon>Platyhelminthes</taxon>
        <taxon>Trematoda</taxon>
        <taxon>Digenea</taxon>
        <taxon>Opisthorchiida</taxon>
        <taxon>Opisthorchiata</taxon>
        <taxon>Opisthorchiidae</taxon>
        <taxon>Opisthorchis</taxon>
    </lineage>
</organism>
<evidence type="ECO:0000313" key="3">
    <source>
        <dbReference type="EMBL" id="OON19778.1"/>
    </source>
</evidence>
<dbReference type="AlphaFoldDB" id="A0A1S8WZB8"/>
<evidence type="ECO:0000256" key="1">
    <source>
        <dbReference type="ARBA" id="ARBA00007447"/>
    </source>
</evidence>
<evidence type="ECO:0000259" key="2">
    <source>
        <dbReference type="PROSITE" id="PS51767"/>
    </source>
</evidence>
<gene>
    <name evidence="3" type="ORF">X801_04351</name>
</gene>
<dbReference type="Gene3D" id="2.40.70.10">
    <property type="entry name" value="Acid Proteases"/>
    <property type="match status" value="1"/>
</dbReference>
<dbReference type="PROSITE" id="PS51767">
    <property type="entry name" value="PEPTIDASE_A1"/>
    <property type="match status" value="1"/>
</dbReference>
<dbReference type="InterPro" id="IPR021109">
    <property type="entry name" value="Peptidase_aspartic_dom_sf"/>
</dbReference>
<protein>
    <recommendedName>
        <fullName evidence="2">Peptidase A1 domain-containing protein</fullName>
    </recommendedName>
</protein>
<proteinExistence type="inferred from homology"/>
<dbReference type="SUPFAM" id="SSF50630">
    <property type="entry name" value="Acid proteases"/>
    <property type="match status" value="1"/>
</dbReference>
<reference evidence="3 4" key="1">
    <citation type="submission" date="2015-03" db="EMBL/GenBank/DDBJ databases">
        <title>Draft genome of the nematode, Opisthorchis viverrini.</title>
        <authorList>
            <person name="Mitreva M."/>
        </authorList>
    </citation>
    <scope>NUCLEOTIDE SEQUENCE [LARGE SCALE GENOMIC DNA]</scope>
    <source>
        <strain evidence="3">Khon Kaen</strain>
    </source>
</reference>
<dbReference type="Pfam" id="PF00026">
    <property type="entry name" value="Asp"/>
    <property type="match status" value="1"/>
</dbReference>
<evidence type="ECO:0000313" key="4">
    <source>
        <dbReference type="Proteomes" id="UP000243686"/>
    </source>
</evidence>
<feature type="domain" description="Peptidase A1" evidence="2">
    <location>
        <begin position="1"/>
        <end position="182"/>
    </location>
</feature>
<dbReference type="GO" id="GO:0004190">
    <property type="term" value="F:aspartic-type endopeptidase activity"/>
    <property type="evidence" value="ECO:0007669"/>
    <property type="project" value="InterPro"/>
</dbReference>
<dbReference type="EMBL" id="KV893060">
    <property type="protein sequence ID" value="OON19778.1"/>
    <property type="molecule type" value="Genomic_DNA"/>
</dbReference>
<keyword evidence="4" id="KW-1185">Reference proteome</keyword>
<name>A0A1S8WZB8_OPIVI</name>
<dbReference type="PANTHER" id="PTHR47966">
    <property type="entry name" value="BETA-SITE APP-CLEAVING ENZYME, ISOFORM A-RELATED"/>
    <property type="match status" value="1"/>
</dbReference>